<feature type="domain" description="MbtH-like" evidence="1">
    <location>
        <begin position="8"/>
        <end position="58"/>
    </location>
</feature>
<dbReference type="GO" id="GO:0005829">
    <property type="term" value="C:cytosol"/>
    <property type="evidence" value="ECO:0007669"/>
    <property type="project" value="TreeGrafter"/>
</dbReference>
<protein>
    <submittedName>
        <fullName evidence="2">MbtH family protein</fullName>
    </submittedName>
</protein>
<proteinExistence type="predicted"/>
<evidence type="ECO:0000259" key="1">
    <source>
        <dbReference type="SMART" id="SM00923"/>
    </source>
</evidence>
<dbReference type="GO" id="GO:0019290">
    <property type="term" value="P:siderophore biosynthetic process"/>
    <property type="evidence" value="ECO:0007669"/>
    <property type="project" value="TreeGrafter"/>
</dbReference>
<dbReference type="Pfam" id="PF03621">
    <property type="entry name" value="MbtH"/>
    <property type="match status" value="1"/>
</dbReference>
<dbReference type="InterPro" id="IPR005153">
    <property type="entry name" value="MbtH-like_dom"/>
</dbReference>
<dbReference type="Proteomes" id="UP000596427">
    <property type="component" value="Chromosome"/>
</dbReference>
<evidence type="ECO:0000313" key="2">
    <source>
        <dbReference type="EMBL" id="QRG09793.1"/>
    </source>
</evidence>
<dbReference type="AlphaFoldDB" id="A0A974PU20"/>
<gene>
    <name evidence="2" type="ORF">EZH22_22230</name>
</gene>
<dbReference type="RefSeq" id="WP_333473740.1">
    <property type="nucleotide sequence ID" value="NZ_CP063362.1"/>
</dbReference>
<sequence length="68" mass="7628">MMDDQHVNPFDDERHLFLALVNAAGQYSLWPAFRDVPAGWRVVHGPDTRAACLAHIESVWLDLMPVAG</sequence>
<organism evidence="2 3">
    <name type="scientific">Xanthobacter dioxanivorans</name>
    <dbReference type="NCBI Taxonomy" id="2528964"/>
    <lineage>
        <taxon>Bacteria</taxon>
        <taxon>Pseudomonadati</taxon>
        <taxon>Pseudomonadota</taxon>
        <taxon>Alphaproteobacteria</taxon>
        <taxon>Hyphomicrobiales</taxon>
        <taxon>Xanthobacteraceae</taxon>
        <taxon>Xanthobacter</taxon>
    </lineage>
</organism>
<keyword evidence="3" id="KW-1185">Reference proteome</keyword>
<reference evidence="2 3" key="1">
    <citation type="submission" date="2020-10" db="EMBL/GenBank/DDBJ databases">
        <title>Degradation of 1,4-Dioxane by Xanthobacter sp. YN2, via a Novel Group-2 Soluble Di-Iron Monooxygenase.</title>
        <authorList>
            <person name="Ma F."/>
            <person name="Wang Y."/>
            <person name="Yang J."/>
            <person name="Guo H."/>
            <person name="Su D."/>
            <person name="Yu L."/>
        </authorList>
    </citation>
    <scope>NUCLEOTIDE SEQUENCE [LARGE SCALE GENOMIC DNA]</scope>
    <source>
        <strain evidence="2 3">YN2</strain>
    </source>
</reference>
<dbReference type="EMBL" id="CP063362">
    <property type="protein sequence ID" value="QRG09793.1"/>
    <property type="molecule type" value="Genomic_DNA"/>
</dbReference>
<dbReference type="PANTHER" id="PTHR38444:SF1">
    <property type="entry name" value="ENTEROBACTIN BIOSYNTHESIS PROTEIN YBDZ"/>
    <property type="match status" value="1"/>
</dbReference>
<evidence type="ECO:0000313" key="3">
    <source>
        <dbReference type="Proteomes" id="UP000596427"/>
    </source>
</evidence>
<dbReference type="Gene3D" id="3.90.820.10">
    <property type="entry name" value="Structural Genomics, Unknown Function 30-nov-00 1gh9 Mol_id"/>
    <property type="match status" value="1"/>
</dbReference>
<dbReference type="PANTHER" id="PTHR38444">
    <property type="entry name" value="ENTEROBACTIN BIOSYNTHESIS PROTEIN YBDZ"/>
    <property type="match status" value="1"/>
</dbReference>
<dbReference type="SMART" id="SM00923">
    <property type="entry name" value="MbtH"/>
    <property type="match status" value="1"/>
</dbReference>
<accession>A0A974PU20</accession>
<dbReference type="KEGG" id="xdi:EZH22_22230"/>
<dbReference type="InterPro" id="IPR038020">
    <property type="entry name" value="MbtH-like_sf"/>
</dbReference>
<dbReference type="InterPro" id="IPR037407">
    <property type="entry name" value="MLP_fam"/>
</dbReference>
<name>A0A974PU20_9HYPH</name>
<dbReference type="SUPFAM" id="SSF160582">
    <property type="entry name" value="MbtH-like"/>
    <property type="match status" value="1"/>
</dbReference>